<dbReference type="EMBL" id="UGPZ01000002">
    <property type="protein sequence ID" value="STY90666.1"/>
    <property type="molecule type" value="Genomic_DNA"/>
</dbReference>
<dbReference type="Pfam" id="PF13359">
    <property type="entry name" value="DDE_Tnp_4"/>
    <property type="match status" value="1"/>
</dbReference>
<dbReference type="AlphaFoldDB" id="A0A1T0A6L9"/>
<organism evidence="4 6">
    <name type="scientific">Moraxella bovis</name>
    <dbReference type="NCBI Taxonomy" id="476"/>
    <lineage>
        <taxon>Bacteria</taxon>
        <taxon>Pseudomonadati</taxon>
        <taxon>Pseudomonadota</taxon>
        <taxon>Gammaproteobacteria</taxon>
        <taxon>Moraxellales</taxon>
        <taxon>Moraxellaceae</taxon>
        <taxon>Moraxella</taxon>
    </lineage>
</organism>
<feature type="domain" description="DDE Tnp4" evidence="3">
    <location>
        <begin position="8"/>
        <end position="71"/>
    </location>
</feature>
<reference evidence="4 6" key="1">
    <citation type="submission" date="2018-06" db="EMBL/GenBank/DDBJ databases">
        <authorList>
            <consortium name="Pathogen Informatics"/>
            <person name="Doyle S."/>
        </authorList>
    </citation>
    <scope>NUCLEOTIDE SEQUENCE [LARGE SCALE GENOMIC DNA]</scope>
    <source>
        <strain evidence="4 6">NCTC9426</strain>
    </source>
</reference>
<sequence>MHDFKLFKRTNPNLTKAKFILADSGYQGIKHIHANAFTPLKATKKYPLVQEAKDYNALLSKTRVRVEHIFAKF</sequence>
<proteinExistence type="predicted"/>
<dbReference type="InterPro" id="IPR027806">
    <property type="entry name" value="HARBI1_dom"/>
</dbReference>
<name>A0A1T0A6L9_MORBO</name>
<evidence type="ECO:0000256" key="1">
    <source>
        <dbReference type="ARBA" id="ARBA00001968"/>
    </source>
</evidence>
<evidence type="ECO:0000259" key="3">
    <source>
        <dbReference type="Pfam" id="PF13359"/>
    </source>
</evidence>
<gene>
    <name evidence="4" type="ORF">NCTC9426_00690</name>
    <name evidence="5" type="ORF">NCTC9426_01593</name>
</gene>
<accession>A0A1T0A6L9</accession>
<evidence type="ECO:0000313" key="4">
    <source>
        <dbReference type="EMBL" id="STY90666.1"/>
    </source>
</evidence>
<evidence type="ECO:0000313" key="6">
    <source>
        <dbReference type="Proteomes" id="UP000254133"/>
    </source>
</evidence>
<keyword evidence="2" id="KW-0479">Metal-binding</keyword>
<evidence type="ECO:0000256" key="2">
    <source>
        <dbReference type="ARBA" id="ARBA00022723"/>
    </source>
</evidence>
<dbReference type="GO" id="GO:0046872">
    <property type="term" value="F:metal ion binding"/>
    <property type="evidence" value="ECO:0007669"/>
    <property type="project" value="UniProtKB-KW"/>
</dbReference>
<comment type="cofactor">
    <cofactor evidence="1">
        <name>a divalent metal cation</name>
        <dbReference type="ChEBI" id="CHEBI:60240"/>
    </cofactor>
</comment>
<dbReference type="Proteomes" id="UP000254133">
    <property type="component" value="Unassembled WGS sequence"/>
</dbReference>
<dbReference type="EMBL" id="UGPZ01000002">
    <property type="protein sequence ID" value="STY91535.1"/>
    <property type="molecule type" value="Genomic_DNA"/>
</dbReference>
<protein>
    <submittedName>
        <fullName evidence="4">Transposase and inactivated derivatives</fullName>
    </submittedName>
</protein>
<evidence type="ECO:0000313" key="5">
    <source>
        <dbReference type="EMBL" id="STY91535.1"/>
    </source>
</evidence>